<comment type="subcellular location">
    <subcellularLocation>
        <location evidence="1">Endoplasmic reticulum membrane</location>
        <topology evidence="1">Single-pass type I membrane protein</topology>
    </subcellularLocation>
</comment>
<keyword evidence="4" id="KW-0812">Transmembrane</keyword>
<feature type="chain" id="PRO_5004658867" description="ER membrane protein complex subunit 10" evidence="10">
    <location>
        <begin position="21"/>
        <end position="293"/>
    </location>
</feature>
<gene>
    <name evidence="11" type="ORF">AMTR_s00066p00191020</name>
</gene>
<keyword evidence="5 10" id="KW-0732">Signal</keyword>
<evidence type="ECO:0000256" key="4">
    <source>
        <dbReference type="ARBA" id="ARBA00022692"/>
    </source>
</evidence>
<feature type="compositionally biased region" description="Low complexity" evidence="9">
    <location>
        <begin position="270"/>
        <end position="283"/>
    </location>
</feature>
<evidence type="ECO:0000256" key="7">
    <source>
        <dbReference type="ARBA" id="ARBA00022989"/>
    </source>
</evidence>
<evidence type="ECO:0000256" key="5">
    <source>
        <dbReference type="ARBA" id="ARBA00022729"/>
    </source>
</evidence>
<dbReference type="OMA" id="AKYWMYM"/>
<sequence length="293" mass="32759">MRKFAIFCLCILFSVSRSVGFESDELLLDDDEFVSSGKSKLSDLEYLQPMRPSKRGRDFESSSASSSDSKVQFSLEHAFGDGEFLPAGLFTARLKTSPHGRQTLTKLRLSRNTLTDTEKEIFRELLKNDEFYRIRVPSNILNSNGEYTISSVKARCLPLDDLEEHFVIHMDGVKILAVNYGSTGACPYPRSMKQPKKWSFNSFTVLKNSEQAPRTPAFAEELLGGENGEGEGIKPMEKSFWAKYWMYMIPLGLIVMNAFSQAMNMAEPEANGQAPTQGAPAGARVANPGVRRR</sequence>
<dbReference type="Gramene" id="ERN20327">
    <property type="protein sequence ID" value="ERN20327"/>
    <property type="gene ID" value="AMTR_s00066p00191020"/>
</dbReference>
<organism evidence="11 12">
    <name type="scientific">Amborella trichopoda</name>
    <dbReference type="NCBI Taxonomy" id="13333"/>
    <lineage>
        <taxon>Eukaryota</taxon>
        <taxon>Viridiplantae</taxon>
        <taxon>Streptophyta</taxon>
        <taxon>Embryophyta</taxon>
        <taxon>Tracheophyta</taxon>
        <taxon>Spermatophyta</taxon>
        <taxon>Magnoliopsida</taxon>
        <taxon>Amborellales</taxon>
        <taxon>Amborellaceae</taxon>
        <taxon>Amborella</taxon>
    </lineage>
</organism>
<keyword evidence="7" id="KW-1133">Transmembrane helix</keyword>
<feature type="signal peptide" evidence="10">
    <location>
        <begin position="1"/>
        <end position="20"/>
    </location>
</feature>
<keyword evidence="8" id="KW-0472">Membrane</keyword>
<evidence type="ECO:0000256" key="1">
    <source>
        <dbReference type="ARBA" id="ARBA00004115"/>
    </source>
</evidence>
<keyword evidence="6" id="KW-0256">Endoplasmic reticulum</keyword>
<evidence type="ECO:0000256" key="8">
    <source>
        <dbReference type="ARBA" id="ARBA00023136"/>
    </source>
</evidence>
<dbReference type="PANTHER" id="PTHR21397:SF4">
    <property type="entry name" value="ER MEMBRANE PROTEIN COMPLEX SUBUNIT 10"/>
    <property type="match status" value="1"/>
</dbReference>
<reference evidence="12" key="1">
    <citation type="journal article" date="2013" name="Science">
        <title>The Amborella genome and the evolution of flowering plants.</title>
        <authorList>
            <consortium name="Amborella Genome Project"/>
        </authorList>
    </citation>
    <scope>NUCLEOTIDE SEQUENCE [LARGE SCALE GENOMIC DNA]</scope>
</reference>
<dbReference type="EMBL" id="KI392060">
    <property type="protein sequence ID" value="ERN20327.1"/>
    <property type="molecule type" value="Genomic_DNA"/>
</dbReference>
<dbReference type="STRING" id="13333.U5DFT0"/>
<dbReference type="eggNOG" id="KOG4827">
    <property type="taxonomic scope" value="Eukaryota"/>
</dbReference>
<dbReference type="KEGG" id="atr:18448737"/>
<dbReference type="CDD" id="cd22209">
    <property type="entry name" value="EMC10"/>
    <property type="match status" value="1"/>
</dbReference>
<dbReference type="GO" id="GO:0005789">
    <property type="term" value="C:endoplasmic reticulum membrane"/>
    <property type="evidence" value="ECO:0007669"/>
    <property type="project" value="UniProtKB-SubCell"/>
</dbReference>
<dbReference type="OrthoDB" id="1894652at2759"/>
<evidence type="ECO:0000256" key="3">
    <source>
        <dbReference type="ARBA" id="ARBA00020105"/>
    </source>
</evidence>
<feature type="region of interest" description="Disordered" evidence="9">
    <location>
        <begin position="270"/>
        <end position="293"/>
    </location>
</feature>
<accession>U5DFT0</accession>
<evidence type="ECO:0000313" key="11">
    <source>
        <dbReference type="EMBL" id="ERN20327.1"/>
    </source>
</evidence>
<proteinExistence type="inferred from homology"/>
<evidence type="ECO:0000313" key="12">
    <source>
        <dbReference type="Proteomes" id="UP000017836"/>
    </source>
</evidence>
<comment type="similarity">
    <text evidence="2">Belongs to the EMC10 family.</text>
</comment>
<keyword evidence="12" id="KW-1185">Reference proteome</keyword>
<protein>
    <recommendedName>
        <fullName evidence="3">ER membrane protein complex subunit 10</fullName>
    </recommendedName>
</protein>
<dbReference type="PANTHER" id="PTHR21397">
    <property type="entry name" value="CHROMATIN COMPLEXES SUBUNIT BAP18-RELATED"/>
    <property type="match status" value="1"/>
</dbReference>
<dbReference type="AlphaFoldDB" id="U5DFT0"/>
<evidence type="ECO:0000256" key="9">
    <source>
        <dbReference type="SAM" id="MobiDB-lite"/>
    </source>
</evidence>
<dbReference type="Proteomes" id="UP000017836">
    <property type="component" value="Unassembled WGS sequence"/>
</dbReference>
<evidence type="ECO:0000256" key="6">
    <source>
        <dbReference type="ARBA" id="ARBA00022824"/>
    </source>
</evidence>
<evidence type="ECO:0000256" key="2">
    <source>
        <dbReference type="ARBA" id="ARBA00007695"/>
    </source>
</evidence>
<dbReference type="HOGENOM" id="CLU_065716_2_0_1"/>
<name>U5DFT0_AMBTC</name>
<evidence type="ECO:0000256" key="10">
    <source>
        <dbReference type="SAM" id="SignalP"/>
    </source>
</evidence>